<feature type="region of interest" description="Disordered" evidence="14">
    <location>
        <begin position="1"/>
        <end position="40"/>
    </location>
</feature>
<proteinExistence type="predicted"/>
<evidence type="ECO:0000256" key="4">
    <source>
        <dbReference type="ARBA" id="ARBA00022568"/>
    </source>
</evidence>
<dbReference type="Gene3D" id="1.10.287.70">
    <property type="match status" value="1"/>
</dbReference>
<feature type="repeat" description="ANK" evidence="13">
    <location>
        <begin position="243"/>
        <end position="275"/>
    </location>
</feature>
<dbReference type="InterPro" id="IPR024862">
    <property type="entry name" value="TRPV"/>
</dbReference>
<dbReference type="Pfam" id="PF12796">
    <property type="entry name" value="Ank_2"/>
    <property type="match status" value="2"/>
</dbReference>
<dbReference type="GeneID" id="101851051"/>
<dbReference type="PANTHER" id="PTHR10582">
    <property type="entry name" value="TRANSIENT RECEPTOR POTENTIAL ION CHANNEL PROTEIN"/>
    <property type="match status" value="1"/>
</dbReference>
<feature type="transmembrane region" description="Helical" evidence="15">
    <location>
        <begin position="600"/>
        <end position="616"/>
    </location>
</feature>
<dbReference type="InterPro" id="IPR036770">
    <property type="entry name" value="Ankyrin_rpt-contain_sf"/>
</dbReference>
<evidence type="ECO:0000313" key="17">
    <source>
        <dbReference type="Proteomes" id="UP000694888"/>
    </source>
</evidence>
<evidence type="ECO:0000256" key="1">
    <source>
        <dbReference type="ARBA" id="ARBA00004651"/>
    </source>
</evidence>
<accession>A0ABM0JUC4</accession>
<keyword evidence="5" id="KW-0107">Calcium channel</keyword>
<dbReference type="Proteomes" id="UP000694888">
    <property type="component" value="Unplaced"/>
</dbReference>
<evidence type="ECO:0000256" key="7">
    <source>
        <dbReference type="ARBA" id="ARBA00022737"/>
    </source>
</evidence>
<feature type="compositionally biased region" description="Basic and acidic residues" evidence="14">
    <location>
        <begin position="30"/>
        <end position="39"/>
    </location>
</feature>
<feature type="transmembrane region" description="Helical" evidence="15">
    <location>
        <begin position="431"/>
        <end position="456"/>
    </location>
</feature>
<dbReference type="PROSITE" id="PS50088">
    <property type="entry name" value="ANK_REPEAT"/>
    <property type="match status" value="3"/>
</dbReference>
<evidence type="ECO:0000256" key="11">
    <source>
        <dbReference type="ARBA" id="ARBA00023136"/>
    </source>
</evidence>
<evidence type="ECO:0000256" key="12">
    <source>
        <dbReference type="ARBA" id="ARBA00023303"/>
    </source>
</evidence>
<feature type="region of interest" description="Disordered" evidence="14">
    <location>
        <begin position="952"/>
        <end position="979"/>
    </location>
</feature>
<keyword evidence="17" id="KW-1185">Reference proteome</keyword>
<protein>
    <submittedName>
        <fullName evidence="18">Uncharacterized protein LOC101851051 isoform X1</fullName>
    </submittedName>
</protein>
<keyword evidence="12" id="KW-0407">Ion channel</keyword>
<dbReference type="Gene3D" id="1.25.40.20">
    <property type="entry name" value="Ankyrin repeat-containing domain"/>
    <property type="match status" value="2"/>
</dbReference>
<feature type="domain" description="Ion transport" evidence="16">
    <location>
        <begin position="442"/>
        <end position="726"/>
    </location>
</feature>
<dbReference type="SMART" id="SM00248">
    <property type="entry name" value="ANK"/>
    <property type="match status" value="5"/>
</dbReference>
<keyword evidence="11 15" id="KW-0472">Membrane</keyword>
<sequence length="979" mass="112287">MVYSKLSEEPQTMEPRRRGKKAQVAPGEGEDMRENKGKDNANFVLNELGDETANNLRGSLRFSEAAKKVSDEMDAFKLLANVRSSASKWKSYATSRRFKKRTLHGDAEKYEHFDRMVQETGQDGESVMQRQSAGIGLDDIHDDYIDYKTFRQSRGPVMKKDFEMSIASNRALMQYFAKLGQSMKEDETINLEFVHTLVSSGADINCTDKYGQTVLHEVARAWHVDVASFLLEHGADVDKKDNYGRTALHVAAAVDYPEMVNLLIEGGADKEARTTEEYQTPVFYAAKNDACQSLKALIKQGCLYMKEKDYKGRTPIHVAAELDRSETARILLELNAPVWIPDNEGIRAITWMINKMPPVANEALNQFHLTDRPNRKQYFYLNFLVRDKEKDPDGKAQTPLHVVVGFRQYDLIMHSVFIRLSQVMWQRFGRFWALFNLGLNFLYILMWTVIGMVVEYDQRHIYTMPEDVWRIVLFLVAVLFTFYQIFEEVMDFIRSQRVHSEFEKKRVAEIERDLKFCHPRWPGEEKYLREEIEAIEDLKPKYFSDMWNIFDWLCYILLTVCIVTHIADVIAHSETLARLHIRIMSITIILLWLRLMKNARAFALLGPFIVMLGHMLKDCARFLFLYMEFYIPYLAAFWMIFGGTKKARDNSGEEVSVDGYQFFGQLFFSMLRLTLVDEYDYDNMKKIDHIMADILLATWFLLSAILCLNLFIALLSDTFQRVYDNAQANAVMQKAITIINIWEGINRKRKNRFWEYIESTCSPLIETYDDDMTQTGDEDLKKVTIQIKEDLDHFQEMFKLHFGDPTSQLLGSNLAAAPSRSGGGGGGKGGTLVSARQFEAEVEDLRESLKTVKSQQEEMALRLKKDMSSVKSMLKLLLGKEPTGGAYEIEETSLIPSEMTPVAKMRRKKKKSQAAREVQKTSTELQSQQFSPLLDIGSTEFTPATFIDPSMPVSLPAVDVTSTSSSQHPSNVDGPSSTC</sequence>
<evidence type="ECO:0000256" key="3">
    <source>
        <dbReference type="ARBA" id="ARBA00022475"/>
    </source>
</evidence>
<gene>
    <name evidence="18" type="primary">LOC101851051</name>
</gene>
<feature type="region of interest" description="Disordered" evidence="14">
    <location>
        <begin position="906"/>
        <end position="931"/>
    </location>
</feature>
<evidence type="ECO:0000256" key="15">
    <source>
        <dbReference type="SAM" id="Phobius"/>
    </source>
</evidence>
<evidence type="ECO:0000256" key="9">
    <source>
        <dbReference type="ARBA" id="ARBA00022989"/>
    </source>
</evidence>
<keyword evidence="10" id="KW-0406">Ion transport</keyword>
<keyword evidence="13" id="KW-0040">ANK repeat</keyword>
<keyword evidence="9 15" id="KW-1133">Transmembrane helix</keyword>
<feature type="transmembrane region" description="Helical" evidence="15">
    <location>
        <begin position="468"/>
        <end position="486"/>
    </location>
</feature>
<evidence type="ECO:0000256" key="5">
    <source>
        <dbReference type="ARBA" id="ARBA00022673"/>
    </source>
</evidence>
<feature type="repeat" description="ANK" evidence="13">
    <location>
        <begin position="210"/>
        <end position="242"/>
    </location>
</feature>
<comment type="subcellular location">
    <subcellularLocation>
        <location evidence="1">Cell membrane</location>
        <topology evidence="1">Multi-pass membrane protein</topology>
    </subcellularLocation>
</comment>
<evidence type="ECO:0000256" key="10">
    <source>
        <dbReference type="ARBA" id="ARBA00023065"/>
    </source>
</evidence>
<feature type="transmembrane region" description="Helical" evidence="15">
    <location>
        <begin position="694"/>
        <end position="715"/>
    </location>
</feature>
<keyword evidence="6 15" id="KW-0812">Transmembrane</keyword>
<reference evidence="18" key="1">
    <citation type="submission" date="2025-08" db="UniProtKB">
        <authorList>
            <consortium name="RefSeq"/>
        </authorList>
    </citation>
    <scope>IDENTIFICATION</scope>
</reference>
<feature type="compositionally biased region" description="Polar residues" evidence="14">
    <location>
        <begin position="960"/>
        <end position="979"/>
    </location>
</feature>
<evidence type="ECO:0000256" key="8">
    <source>
        <dbReference type="ARBA" id="ARBA00022837"/>
    </source>
</evidence>
<dbReference type="PROSITE" id="PS50297">
    <property type="entry name" value="ANK_REP_REGION"/>
    <property type="match status" value="3"/>
</dbReference>
<dbReference type="PANTHER" id="PTHR10582:SF33">
    <property type="entry name" value="TRANSIENT RECEPTOR POTENTIAL CHANNEL PYREXIA"/>
    <property type="match status" value="1"/>
</dbReference>
<organism evidence="17 18">
    <name type="scientific">Aplysia californica</name>
    <name type="common">California sea hare</name>
    <dbReference type="NCBI Taxonomy" id="6500"/>
    <lineage>
        <taxon>Eukaryota</taxon>
        <taxon>Metazoa</taxon>
        <taxon>Spiralia</taxon>
        <taxon>Lophotrochozoa</taxon>
        <taxon>Mollusca</taxon>
        <taxon>Gastropoda</taxon>
        <taxon>Heterobranchia</taxon>
        <taxon>Euthyneura</taxon>
        <taxon>Tectipleura</taxon>
        <taxon>Aplysiida</taxon>
        <taxon>Aplysioidea</taxon>
        <taxon>Aplysiidae</taxon>
        <taxon>Aplysia</taxon>
    </lineage>
</organism>
<evidence type="ECO:0000259" key="16">
    <source>
        <dbReference type="Pfam" id="PF00520"/>
    </source>
</evidence>
<name>A0ABM0JUC4_APLCA</name>
<keyword evidence="2" id="KW-0813">Transport</keyword>
<evidence type="ECO:0000256" key="13">
    <source>
        <dbReference type="PROSITE-ProRule" id="PRU00023"/>
    </source>
</evidence>
<evidence type="ECO:0000313" key="18">
    <source>
        <dbReference type="RefSeq" id="XP_005101687.1"/>
    </source>
</evidence>
<dbReference type="SUPFAM" id="SSF48403">
    <property type="entry name" value="Ankyrin repeat"/>
    <property type="match status" value="1"/>
</dbReference>
<dbReference type="InterPro" id="IPR005821">
    <property type="entry name" value="Ion_trans_dom"/>
</dbReference>
<keyword evidence="4" id="KW-0109">Calcium transport</keyword>
<dbReference type="RefSeq" id="XP_005101687.1">
    <property type="nucleotide sequence ID" value="XM_005101630.3"/>
</dbReference>
<feature type="transmembrane region" description="Helical" evidence="15">
    <location>
        <begin position="622"/>
        <end position="641"/>
    </location>
</feature>
<dbReference type="Pfam" id="PF00520">
    <property type="entry name" value="Ion_trans"/>
    <property type="match status" value="1"/>
</dbReference>
<keyword evidence="8" id="KW-0106">Calcium</keyword>
<keyword evidence="3" id="KW-1003">Cell membrane</keyword>
<evidence type="ECO:0000256" key="2">
    <source>
        <dbReference type="ARBA" id="ARBA00022448"/>
    </source>
</evidence>
<feature type="repeat" description="ANK" evidence="13">
    <location>
        <begin position="311"/>
        <end position="343"/>
    </location>
</feature>
<evidence type="ECO:0000256" key="6">
    <source>
        <dbReference type="ARBA" id="ARBA00022692"/>
    </source>
</evidence>
<feature type="transmembrane region" description="Helical" evidence="15">
    <location>
        <begin position="549"/>
        <end position="570"/>
    </location>
</feature>
<feature type="compositionally biased region" description="Polar residues" evidence="14">
    <location>
        <begin position="920"/>
        <end position="931"/>
    </location>
</feature>
<keyword evidence="7" id="KW-0677">Repeat</keyword>
<dbReference type="SUPFAM" id="SSF81324">
    <property type="entry name" value="Voltage-gated potassium channels"/>
    <property type="match status" value="1"/>
</dbReference>
<evidence type="ECO:0000256" key="14">
    <source>
        <dbReference type="SAM" id="MobiDB-lite"/>
    </source>
</evidence>
<dbReference type="InterPro" id="IPR002110">
    <property type="entry name" value="Ankyrin_rpt"/>
</dbReference>